<name>A0A2P1P7T4_9RICK</name>
<dbReference type="Proteomes" id="UP000241762">
    <property type="component" value="Chromosome"/>
</dbReference>
<evidence type="ECO:0000313" key="2">
    <source>
        <dbReference type="EMBL" id="AVP87316.1"/>
    </source>
</evidence>
<dbReference type="Pfam" id="PF18974">
    <property type="entry name" value="DUF5710"/>
    <property type="match status" value="1"/>
</dbReference>
<organism evidence="2 3">
    <name type="scientific">Candidatus Phycorickettsia trachydisci</name>
    <dbReference type="NCBI Taxonomy" id="2115978"/>
    <lineage>
        <taxon>Bacteria</taxon>
        <taxon>Pseudomonadati</taxon>
        <taxon>Pseudomonadota</taxon>
        <taxon>Alphaproteobacteria</taxon>
        <taxon>Rickettsiales</taxon>
        <taxon>Rickettsiaceae</taxon>
        <taxon>Candidatus Phycorickettsia</taxon>
    </lineage>
</organism>
<dbReference type="InterPro" id="IPR043764">
    <property type="entry name" value="DUF5710"/>
</dbReference>
<dbReference type="AlphaFoldDB" id="A0A2P1P7T4"/>
<evidence type="ECO:0000313" key="3">
    <source>
        <dbReference type="Proteomes" id="UP000241762"/>
    </source>
</evidence>
<proteinExistence type="predicted"/>
<evidence type="ECO:0000259" key="1">
    <source>
        <dbReference type="Pfam" id="PF18974"/>
    </source>
</evidence>
<reference evidence="2 3" key="1">
    <citation type="submission" date="2018-03" db="EMBL/GenBank/DDBJ databases">
        <title>A gene transfer event suggests a long-term partnership between eustigmatophyte algae and a novel lineage of endosymbiotic bacteria.</title>
        <authorList>
            <person name="Yurchenko T."/>
            <person name="Sevcikova T."/>
            <person name="Pribyl P."/>
            <person name="El Karkouri K."/>
            <person name="Klimes V."/>
            <person name="Amaral R."/>
            <person name="Zbrankova V."/>
            <person name="Kim E."/>
            <person name="Raoult D."/>
            <person name="Santos L.M.A."/>
            <person name="Elias M."/>
        </authorList>
    </citation>
    <scope>NUCLEOTIDE SEQUENCE [LARGE SCALE GENOMIC DNA]</scope>
    <source>
        <strain evidence="2">CCALA 838</strain>
    </source>
</reference>
<feature type="domain" description="DUF5710" evidence="1">
    <location>
        <begin position="12"/>
        <end position="53"/>
    </location>
</feature>
<dbReference type="EMBL" id="CP027845">
    <property type="protein sequence ID" value="AVP87316.1"/>
    <property type="molecule type" value="Genomic_DNA"/>
</dbReference>
<sequence>MSYYAIDEEAILYLEVPYVAKDFAKKLGAKWDPVKKQWFISCSMDIAAFKQWLVFTKSEHGNMRADYFYLAQVNRNCYKCAQNTLVNAIILPQGFEVVDDSIMEELEKQNIPVEGKLFCRQNYSSIVSYVTYISLEALKEIYKYIDCCFFREEYSMSVDYSYYRSICQHCHSAQGDNYIISEYNSVFHPSNIEDFHKIQFYKIQQKIKIRAGAYSIDYEPLDYMIMQNV</sequence>
<dbReference type="KEGG" id="ptc:phytr_3640"/>
<dbReference type="OrthoDB" id="9792687at2"/>
<keyword evidence="3" id="KW-1185">Reference proteome</keyword>
<gene>
    <name evidence="2" type="ORF">phytr_3640</name>
</gene>
<dbReference type="RefSeq" id="WP_106874184.1">
    <property type="nucleotide sequence ID" value="NZ_CP027845.1"/>
</dbReference>
<protein>
    <submittedName>
        <fullName evidence="2">DNA primase</fullName>
    </submittedName>
</protein>
<accession>A0A2P1P7T4</accession>